<dbReference type="InterPro" id="IPR002223">
    <property type="entry name" value="Kunitz_BPTI"/>
</dbReference>
<evidence type="ECO:0000256" key="8">
    <source>
        <dbReference type="ARBA" id="ARBA00034146"/>
    </source>
</evidence>
<evidence type="ECO:0000256" key="4">
    <source>
        <dbReference type="ARBA" id="ARBA00022690"/>
    </source>
</evidence>
<dbReference type="SMART" id="SM00131">
    <property type="entry name" value="KU"/>
    <property type="match status" value="1"/>
</dbReference>
<dbReference type="Pfam" id="PF00014">
    <property type="entry name" value="Kunitz_BPTI"/>
    <property type="match status" value="1"/>
</dbReference>
<evidence type="ECO:0000256" key="3">
    <source>
        <dbReference type="ARBA" id="ARBA00022656"/>
    </source>
</evidence>
<keyword evidence="4" id="KW-0646">Protease inhibitor</keyword>
<evidence type="ECO:0000256" key="7">
    <source>
        <dbReference type="ARBA" id="ARBA00023240"/>
    </source>
</evidence>
<keyword evidence="5" id="KW-0722">Serine protease inhibitor</keyword>
<dbReference type="AlphaFoldDB" id="A0A1I8PX63"/>
<proteinExistence type="predicted"/>
<organism evidence="11 12">
    <name type="scientific">Stomoxys calcitrans</name>
    <name type="common">Stable fly</name>
    <name type="synonym">Conops calcitrans</name>
    <dbReference type="NCBI Taxonomy" id="35570"/>
    <lineage>
        <taxon>Eukaryota</taxon>
        <taxon>Metazoa</taxon>
        <taxon>Ecdysozoa</taxon>
        <taxon>Arthropoda</taxon>
        <taxon>Hexapoda</taxon>
        <taxon>Insecta</taxon>
        <taxon>Pterygota</taxon>
        <taxon>Neoptera</taxon>
        <taxon>Endopterygota</taxon>
        <taxon>Diptera</taxon>
        <taxon>Brachycera</taxon>
        <taxon>Muscomorpha</taxon>
        <taxon>Muscoidea</taxon>
        <taxon>Muscidae</taxon>
        <taxon>Stomoxys</taxon>
    </lineage>
</organism>
<evidence type="ECO:0000256" key="6">
    <source>
        <dbReference type="ARBA" id="ARBA00023157"/>
    </source>
</evidence>
<feature type="signal peptide" evidence="9">
    <location>
        <begin position="1"/>
        <end position="21"/>
    </location>
</feature>
<accession>A0A1I8PX63</accession>
<evidence type="ECO:0000313" key="12">
    <source>
        <dbReference type="Proteomes" id="UP000095300"/>
    </source>
</evidence>
<keyword evidence="3" id="KW-0800">Toxin</keyword>
<dbReference type="PRINTS" id="PR00759">
    <property type="entry name" value="BASICPTASE"/>
</dbReference>
<dbReference type="PROSITE" id="PS00280">
    <property type="entry name" value="BPTI_KUNITZ_1"/>
    <property type="match status" value="1"/>
</dbReference>
<dbReference type="OrthoDB" id="4473401at2759"/>
<dbReference type="PANTHER" id="PTHR10083">
    <property type="entry name" value="KUNITZ-TYPE PROTEASE INHIBITOR-RELATED"/>
    <property type="match status" value="1"/>
</dbReference>
<keyword evidence="2" id="KW-0964">Secreted</keyword>
<dbReference type="InterPro" id="IPR036880">
    <property type="entry name" value="Kunitz_BPTI_sf"/>
</dbReference>
<dbReference type="PANTHER" id="PTHR10083:SF376">
    <property type="entry name" value="SERINE PEPTIDASE INHIBITOR, KUNITZ TYPE, 3"/>
    <property type="match status" value="1"/>
</dbReference>
<dbReference type="KEGG" id="scac:106094220"/>
<keyword evidence="7" id="KW-1199">Hemostasis impairing toxin</keyword>
<sequence>MKYTLVLFSIVALIFFASVQAFDKADCALPKEVGPCRKSDLSYYYDSESKACQEFFYGGCHGNNNRFTTKEQCEQACK</sequence>
<evidence type="ECO:0000259" key="10">
    <source>
        <dbReference type="PROSITE" id="PS50279"/>
    </source>
</evidence>
<keyword evidence="8" id="KW-1203">Blood coagulation cascade inhibiting toxin</keyword>
<dbReference type="GO" id="GO:0005615">
    <property type="term" value="C:extracellular space"/>
    <property type="evidence" value="ECO:0007669"/>
    <property type="project" value="TreeGrafter"/>
</dbReference>
<dbReference type="FunFam" id="4.10.410.10:FF:000017">
    <property type="entry name" value="papilin isoform X2"/>
    <property type="match status" value="1"/>
</dbReference>
<evidence type="ECO:0000256" key="5">
    <source>
        <dbReference type="ARBA" id="ARBA00022900"/>
    </source>
</evidence>
<dbReference type="EnsemblMetazoa" id="SCAU011929-RA">
    <property type="protein sequence ID" value="SCAU011929-PA"/>
    <property type="gene ID" value="SCAU011929"/>
</dbReference>
<feature type="domain" description="BPTI/Kunitz inhibitor" evidence="10">
    <location>
        <begin position="27"/>
        <end position="77"/>
    </location>
</feature>
<protein>
    <recommendedName>
        <fullName evidence="10">BPTI/Kunitz inhibitor domain-containing protein</fullName>
    </recommendedName>
</protein>
<evidence type="ECO:0000256" key="2">
    <source>
        <dbReference type="ARBA" id="ARBA00022525"/>
    </source>
</evidence>
<dbReference type="GO" id="GO:0004867">
    <property type="term" value="F:serine-type endopeptidase inhibitor activity"/>
    <property type="evidence" value="ECO:0007669"/>
    <property type="project" value="UniProtKB-KW"/>
</dbReference>
<dbReference type="Proteomes" id="UP000095300">
    <property type="component" value="Unassembled WGS sequence"/>
</dbReference>
<gene>
    <name evidence="11" type="primary">106094220</name>
</gene>
<evidence type="ECO:0000256" key="1">
    <source>
        <dbReference type="ARBA" id="ARBA00004613"/>
    </source>
</evidence>
<comment type="subcellular location">
    <subcellularLocation>
        <location evidence="1">Secreted</location>
    </subcellularLocation>
</comment>
<dbReference type="Gene3D" id="4.10.410.10">
    <property type="entry name" value="Pancreatic trypsin inhibitor Kunitz domain"/>
    <property type="match status" value="1"/>
</dbReference>
<dbReference type="PROSITE" id="PS50279">
    <property type="entry name" value="BPTI_KUNITZ_2"/>
    <property type="match status" value="1"/>
</dbReference>
<keyword evidence="6" id="KW-1015">Disulfide bond</keyword>
<evidence type="ECO:0000256" key="9">
    <source>
        <dbReference type="SAM" id="SignalP"/>
    </source>
</evidence>
<dbReference type="VEuPathDB" id="VectorBase:SCAU011929"/>
<feature type="chain" id="PRO_5009327457" description="BPTI/Kunitz inhibitor domain-containing protein" evidence="9">
    <location>
        <begin position="22"/>
        <end position="78"/>
    </location>
</feature>
<dbReference type="SUPFAM" id="SSF57362">
    <property type="entry name" value="BPTI-like"/>
    <property type="match status" value="1"/>
</dbReference>
<keyword evidence="12" id="KW-1185">Reference proteome</keyword>
<name>A0A1I8PX63_STOCA</name>
<dbReference type="InterPro" id="IPR020901">
    <property type="entry name" value="Prtase_inh_Kunz-CS"/>
</dbReference>
<dbReference type="InterPro" id="IPR050098">
    <property type="entry name" value="TFPI/VKTCI-like"/>
</dbReference>
<dbReference type="GO" id="GO:0090729">
    <property type="term" value="F:toxin activity"/>
    <property type="evidence" value="ECO:0007669"/>
    <property type="project" value="UniProtKB-KW"/>
</dbReference>
<keyword evidence="9" id="KW-0732">Signal</keyword>
<evidence type="ECO:0000313" key="11">
    <source>
        <dbReference type="EnsemblMetazoa" id="SCAU011929-PA"/>
    </source>
</evidence>
<dbReference type="STRING" id="35570.A0A1I8PX63"/>
<reference evidence="11" key="1">
    <citation type="submission" date="2020-05" db="UniProtKB">
        <authorList>
            <consortium name="EnsemblMetazoa"/>
        </authorList>
    </citation>
    <scope>IDENTIFICATION</scope>
    <source>
        <strain evidence="11">USDA</strain>
    </source>
</reference>
<dbReference type="CDD" id="cd00109">
    <property type="entry name" value="Kunitz-type"/>
    <property type="match status" value="1"/>
</dbReference>